<reference evidence="3 4" key="1">
    <citation type="submission" date="2019-03" db="EMBL/GenBank/DDBJ databases">
        <title>The genome sequence of a newly discovered highly antifungal drug resistant Aspergillus species, Aspergillus tanneri NIH 1004.</title>
        <authorList>
            <person name="Mounaud S."/>
            <person name="Singh I."/>
            <person name="Joardar V."/>
            <person name="Pakala S."/>
            <person name="Pakala S."/>
            <person name="Venepally P."/>
            <person name="Hoover J."/>
            <person name="Nierman W."/>
            <person name="Chung J."/>
            <person name="Losada L."/>
        </authorList>
    </citation>
    <scope>NUCLEOTIDE SEQUENCE [LARGE SCALE GENOMIC DNA]</scope>
    <source>
        <strain evidence="3 4">NIH1004</strain>
    </source>
</reference>
<dbReference type="STRING" id="1220188.A0A4S3JH37"/>
<dbReference type="PANTHER" id="PTHR34815">
    <property type="entry name" value="LYSINE ACETYLTRANSFERASE"/>
    <property type="match status" value="1"/>
</dbReference>
<evidence type="ECO:0000313" key="2">
    <source>
        <dbReference type="EMBL" id="KAA8648254.1"/>
    </source>
</evidence>
<reference evidence="2 5" key="2">
    <citation type="submission" date="2019-08" db="EMBL/GenBank/DDBJ databases">
        <title>The genome sequence of a newly discovered highly antifungal drug resistant Aspergillus species, Aspergillus tanneri NIH 1004.</title>
        <authorList>
            <person name="Mounaud S."/>
            <person name="Singh I."/>
            <person name="Joardar V."/>
            <person name="Pakala S."/>
            <person name="Pakala S."/>
            <person name="Venepally P."/>
            <person name="Chung J.K."/>
            <person name="Losada L."/>
            <person name="Nierman W.C."/>
        </authorList>
    </citation>
    <scope>NUCLEOTIDE SEQUENCE [LARGE SCALE GENOMIC DNA]</scope>
    <source>
        <strain evidence="2 5">NIH1004</strain>
    </source>
</reference>
<dbReference type="VEuPathDB" id="FungiDB:EYZ11_008022"/>
<evidence type="ECO:0000313" key="5">
    <source>
        <dbReference type="Proteomes" id="UP000324241"/>
    </source>
</evidence>
<dbReference type="SUPFAM" id="SSF55729">
    <property type="entry name" value="Acyl-CoA N-acyltransferases (Nat)"/>
    <property type="match status" value="1"/>
</dbReference>
<dbReference type="Proteomes" id="UP000308092">
    <property type="component" value="Unassembled WGS sequence"/>
</dbReference>
<dbReference type="GeneID" id="54326839"/>
<keyword evidence="4" id="KW-1185">Reference proteome</keyword>
<evidence type="ECO:0000313" key="4">
    <source>
        <dbReference type="Proteomes" id="UP000308092"/>
    </source>
</evidence>
<feature type="domain" description="N-acetyltransferase" evidence="1">
    <location>
        <begin position="19"/>
        <end position="190"/>
    </location>
</feature>
<dbReference type="EMBL" id="SOSA01000329">
    <property type="protein sequence ID" value="THC92511.1"/>
    <property type="molecule type" value="Genomic_DNA"/>
</dbReference>
<dbReference type="InterPro" id="IPR016181">
    <property type="entry name" value="Acyl_CoA_acyltransferase"/>
</dbReference>
<evidence type="ECO:0000313" key="3">
    <source>
        <dbReference type="EMBL" id="THC92511.1"/>
    </source>
</evidence>
<dbReference type="Proteomes" id="UP000324241">
    <property type="component" value="Unassembled WGS sequence"/>
</dbReference>
<dbReference type="OrthoDB" id="2020070at2759"/>
<gene>
    <name evidence="2" type="ORF">ATNIH1004_004137</name>
    <name evidence="3" type="ORF">EYZ11_008022</name>
</gene>
<evidence type="ECO:0000259" key="1">
    <source>
        <dbReference type="PROSITE" id="PS51186"/>
    </source>
</evidence>
<dbReference type="PROSITE" id="PS51186">
    <property type="entry name" value="GNAT"/>
    <property type="match status" value="1"/>
</dbReference>
<protein>
    <recommendedName>
        <fullName evidence="1">N-acetyltransferase domain-containing protein</fullName>
    </recommendedName>
</protein>
<dbReference type="Pfam" id="PF22998">
    <property type="entry name" value="GNAT_LYC1-like"/>
    <property type="match status" value="1"/>
</dbReference>
<dbReference type="GO" id="GO:0016747">
    <property type="term" value="F:acyltransferase activity, transferring groups other than amino-acyl groups"/>
    <property type="evidence" value="ECO:0007669"/>
    <property type="project" value="InterPro"/>
</dbReference>
<dbReference type="InterPro" id="IPR055100">
    <property type="entry name" value="GNAT_LYC1-like"/>
</dbReference>
<dbReference type="AlphaFoldDB" id="A0A4S3JH37"/>
<dbReference type="InterPro" id="IPR053013">
    <property type="entry name" value="LAT"/>
</dbReference>
<sequence length="392" mass="45069">MIASYPDATILPPGDSSDLILVPASREERIETIKLNSAVWKGRFDVDTYIGREEHLHRQQLNKDGLTSWILVDRQEPAGQRTILSSCETYKKKAMLARDGQVDDVACHGVGSVYCRPEFRGKGYAKRMIQELSILLDKWQDNKAADRSQLSVLYSDIGKKFYARFGWRPFPSSHFEISPISRTEYEQDIPGANLPKARTLLAQDVQQYMCNDQILQKEREILRAASQKSHGAKVAIIPDFDHFKWHWAREEYCAERLCTDRDVPQIKGAGEENARVYCTWNRNFGSTPEENTLYILRWVYDEPTSPEETETTVRAMAAILRRAQFEANEWDMAKVEFWNPTPLLEKAVAILDPAAKVVHREESSIACLKLNGTKQGLDKDVEWFLNEKYAWC</sequence>
<dbReference type="CDD" id="cd04301">
    <property type="entry name" value="NAT_SF"/>
    <property type="match status" value="1"/>
</dbReference>
<proteinExistence type="predicted"/>
<dbReference type="EMBL" id="QUQM01000003">
    <property type="protein sequence ID" value="KAA8648254.1"/>
    <property type="molecule type" value="Genomic_DNA"/>
</dbReference>
<comment type="caution">
    <text evidence="3">The sequence shown here is derived from an EMBL/GenBank/DDBJ whole genome shotgun (WGS) entry which is preliminary data.</text>
</comment>
<dbReference type="Pfam" id="PF13508">
    <property type="entry name" value="Acetyltransf_7"/>
    <property type="match status" value="1"/>
</dbReference>
<dbReference type="InterPro" id="IPR000182">
    <property type="entry name" value="GNAT_dom"/>
</dbReference>
<dbReference type="RefSeq" id="XP_033427615.1">
    <property type="nucleotide sequence ID" value="XM_033568809.1"/>
</dbReference>
<dbReference type="Gene3D" id="3.40.630.30">
    <property type="match status" value="1"/>
</dbReference>
<accession>A0A4S3JH37</accession>
<dbReference type="PANTHER" id="PTHR34815:SF4">
    <property type="entry name" value="N-ACETYLTRANSFERASE DOMAIN-CONTAINING PROTEIN"/>
    <property type="match status" value="1"/>
</dbReference>
<organism evidence="3 4">
    <name type="scientific">Aspergillus tanneri</name>
    <dbReference type="NCBI Taxonomy" id="1220188"/>
    <lineage>
        <taxon>Eukaryota</taxon>
        <taxon>Fungi</taxon>
        <taxon>Dikarya</taxon>
        <taxon>Ascomycota</taxon>
        <taxon>Pezizomycotina</taxon>
        <taxon>Eurotiomycetes</taxon>
        <taxon>Eurotiomycetidae</taxon>
        <taxon>Eurotiales</taxon>
        <taxon>Aspergillaceae</taxon>
        <taxon>Aspergillus</taxon>
        <taxon>Aspergillus subgen. Circumdati</taxon>
    </lineage>
</organism>
<name>A0A4S3JH37_9EURO</name>